<feature type="transmembrane region" description="Helical" evidence="3">
    <location>
        <begin position="274"/>
        <end position="292"/>
    </location>
</feature>
<proteinExistence type="predicted"/>
<comment type="caution">
    <text evidence="4">The sequence shown here is derived from an EMBL/GenBank/DDBJ whole genome shotgun (WGS) entry which is preliminary data.</text>
</comment>
<dbReference type="EMBL" id="JANIBJ010000031">
    <property type="protein sequence ID" value="MCQ8105492.1"/>
    <property type="molecule type" value="Genomic_DNA"/>
</dbReference>
<feature type="transmembrane region" description="Helical" evidence="3">
    <location>
        <begin position="335"/>
        <end position="361"/>
    </location>
</feature>
<feature type="transmembrane region" description="Helical" evidence="3">
    <location>
        <begin position="235"/>
        <end position="254"/>
    </location>
</feature>
<name>A0ABT1TJ43_9GAMM</name>
<dbReference type="InterPro" id="IPR052346">
    <property type="entry name" value="O-mannosyl-transferase_TMTC"/>
</dbReference>
<evidence type="ECO:0000256" key="3">
    <source>
        <dbReference type="SAM" id="Phobius"/>
    </source>
</evidence>
<feature type="transmembrane region" description="Helical" evidence="3">
    <location>
        <begin position="62"/>
        <end position="87"/>
    </location>
</feature>
<dbReference type="PANTHER" id="PTHR44227:SF3">
    <property type="entry name" value="PROTEIN O-MANNOSYL-TRANSFERASE TMTC4"/>
    <property type="match status" value="1"/>
</dbReference>
<feature type="transmembrane region" description="Helical" evidence="3">
    <location>
        <begin position="304"/>
        <end position="328"/>
    </location>
</feature>
<feature type="transmembrane region" description="Helical" evidence="3">
    <location>
        <begin position="14"/>
        <end position="32"/>
    </location>
</feature>
<sequence>MLNISSKTVESNHAIWGLIFYGVMLITGFIYFQSLNAGVQFDDVANLQDLGKIYDYDSAKNFVLSGIAGPLGRPLALLTFALQYYAWPANPEVMIEWNIYLHLLNGALVTMLAFNLGRGLPDQKMPLPRIAVFAGALWLVLPILVSSSLFIVQRMTTLSATFTFSGLIFYTKVRLQALNQPERHLIKLSSIVIVFSALAAFSKENGILFPVYALVIESTFFSANCYHTSHNAWRIWQWTFLLFPLLIIVGYLILQVPYHDSTILQRGFTETERIAIQGYILWLYLFRAFFPIPSKLGPFHDEPWLLGSYEIFFGLALFACLVIIGYFCIRYRKRFPLLAFAILWYLFGHMLESTTIALELYFEHRNYVPLFGPVFALIVYLSSIPKWRNGLTLFSTSYIVLLGLITYMTTHLWGRPLIAAEIWAMDNPKSNRATLHLAKRLEIDGDTNTALQVLDRFNKRYPDSLGLQIPALKLSCVLNPTGDHAARLNELISNAPTARFENWAVDQPEQFHAWLMKHHCAGMSFRTVSFIVDAMISNHRFASSPIAMHNLFVLKGIIALQYEDIAHALQHFDTALTYHIGNDALKVALLVAQTQNKTEFIDKWSSKAK</sequence>
<feature type="transmembrane region" description="Helical" evidence="3">
    <location>
        <begin position="367"/>
        <end position="384"/>
    </location>
</feature>
<evidence type="ECO:0000313" key="4">
    <source>
        <dbReference type="EMBL" id="MCQ8105492.1"/>
    </source>
</evidence>
<keyword evidence="5" id="KW-1185">Reference proteome</keyword>
<keyword evidence="1" id="KW-0677">Repeat</keyword>
<feature type="transmembrane region" description="Helical" evidence="3">
    <location>
        <begin position="391"/>
        <end position="413"/>
    </location>
</feature>
<reference evidence="4 5" key="1">
    <citation type="submission" date="2022-07" db="EMBL/GenBank/DDBJ databases">
        <title>Methylomonas rivi sp. nov., Methylomonas rosea sp. nov., Methylomonas aureus sp. nov. and Methylomonas subterranea sp. nov., four novel methanotrophs isolated from a freshwater creek and the deep terrestrial subsurface.</title>
        <authorList>
            <person name="Abin C."/>
            <person name="Sankaranarayanan K."/>
            <person name="Garner C."/>
            <person name="Sindelar R."/>
            <person name="Kotary K."/>
            <person name="Garner R."/>
            <person name="Barclay S."/>
            <person name="Lawson P."/>
            <person name="Krumholz L."/>
        </authorList>
    </citation>
    <scope>NUCLEOTIDE SEQUENCE [LARGE SCALE GENOMIC DNA]</scope>
    <source>
        <strain evidence="4 5">SURF-2</strain>
    </source>
</reference>
<dbReference type="Proteomes" id="UP001524499">
    <property type="component" value="Unassembled WGS sequence"/>
</dbReference>
<keyword evidence="3" id="KW-0812">Transmembrane</keyword>
<evidence type="ECO:0000256" key="1">
    <source>
        <dbReference type="ARBA" id="ARBA00022737"/>
    </source>
</evidence>
<dbReference type="RefSeq" id="WP_256603473.1">
    <property type="nucleotide sequence ID" value="NZ_JANIBJ010000031.1"/>
</dbReference>
<keyword evidence="2" id="KW-0802">TPR repeat</keyword>
<feature type="transmembrane region" description="Helical" evidence="3">
    <location>
        <begin position="99"/>
        <end position="118"/>
    </location>
</feature>
<feature type="transmembrane region" description="Helical" evidence="3">
    <location>
        <begin position="130"/>
        <end position="151"/>
    </location>
</feature>
<protein>
    <submittedName>
        <fullName evidence="4">Uncharacterized protein</fullName>
    </submittedName>
</protein>
<keyword evidence="3" id="KW-0472">Membrane</keyword>
<accession>A0ABT1TJ43</accession>
<keyword evidence="3" id="KW-1133">Transmembrane helix</keyword>
<evidence type="ECO:0000256" key="2">
    <source>
        <dbReference type="ARBA" id="ARBA00022803"/>
    </source>
</evidence>
<dbReference type="PANTHER" id="PTHR44227">
    <property type="match status" value="1"/>
</dbReference>
<organism evidence="4 5">
    <name type="scientific">Methylomonas subterranea</name>
    <dbReference type="NCBI Taxonomy" id="2952225"/>
    <lineage>
        <taxon>Bacteria</taxon>
        <taxon>Pseudomonadati</taxon>
        <taxon>Pseudomonadota</taxon>
        <taxon>Gammaproteobacteria</taxon>
        <taxon>Methylococcales</taxon>
        <taxon>Methylococcaceae</taxon>
        <taxon>Methylomonas</taxon>
    </lineage>
</organism>
<gene>
    <name evidence="4" type="ORF">NP590_15365</name>
</gene>
<evidence type="ECO:0000313" key="5">
    <source>
        <dbReference type="Proteomes" id="UP001524499"/>
    </source>
</evidence>